<name>A0A6G0TWL3_APHGL</name>
<dbReference type="OrthoDB" id="6594910at2759"/>
<dbReference type="AlphaFoldDB" id="A0A6G0TWL3"/>
<evidence type="ECO:0000313" key="5">
    <source>
        <dbReference type="EMBL" id="KAE9539970.1"/>
    </source>
</evidence>
<feature type="chain" id="PRO_5026338449" description="Ig-like domain-containing protein" evidence="3">
    <location>
        <begin position="26"/>
        <end position="723"/>
    </location>
</feature>
<feature type="domain" description="Ig-like" evidence="4">
    <location>
        <begin position="315"/>
        <end position="373"/>
    </location>
</feature>
<proteinExistence type="predicted"/>
<accession>A0A6G0TWL3</accession>
<keyword evidence="6" id="KW-1185">Reference proteome</keyword>
<feature type="signal peptide" evidence="3">
    <location>
        <begin position="1"/>
        <end position="25"/>
    </location>
</feature>
<reference evidence="5 6" key="1">
    <citation type="submission" date="2019-08" db="EMBL/GenBank/DDBJ databases">
        <title>The genome of the soybean aphid Biotype 1, its phylome, world population structure and adaptation to the North American continent.</title>
        <authorList>
            <person name="Giordano R."/>
            <person name="Donthu R.K."/>
            <person name="Hernandez A.G."/>
            <person name="Wright C.L."/>
            <person name="Zimin A.V."/>
        </authorList>
    </citation>
    <scope>NUCLEOTIDE SEQUENCE [LARGE SCALE GENOMIC DNA]</scope>
    <source>
        <tissue evidence="5">Whole aphids</tissue>
    </source>
</reference>
<feature type="region of interest" description="Disordered" evidence="1">
    <location>
        <begin position="259"/>
        <end position="278"/>
    </location>
</feature>
<keyword evidence="3" id="KW-0732">Signal</keyword>
<protein>
    <recommendedName>
        <fullName evidence="4">Ig-like domain-containing protein</fullName>
    </recommendedName>
</protein>
<evidence type="ECO:0000256" key="3">
    <source>
        <dbReference type="SAM" id="SignalP"/>
    </source>
</evidence>
<keyword evidence="2" id="KW-0472">Membrane</keyword>
<evidence type="ECO:0000256" key="2">
    <source>
        <dbReference type="SAM" id="Phobius"/>
    </source>
</evidence>
<dbReference type="SUPFAM" id="SSF48726">
    <property type="entry name" value="Immunoglobulin"/>
    <property type="match status" value="1"/>
</dbReference>
<sequence length="723" mass="79988">MFWLNLFKLILTLGEWWIYRGTVSATEVIAGPHDPLFDHGSSAEDQSYFMHLQQQLNELMAGSSTGRPTIRCTIAAAPKAVPWQSQLSGGFFSPHRRPVNTIDKKPVTRRRVTHRPKDIVAGRDAVEKPKNVTSNDYIDVGSPNTQSVKSTAVTRIGRIVFGTEDECVSANQGRACVCYMTDFLDLVGQRLNEVAAAENGGDGNDEAATLSCRSFKPVPTAFVIYPATAADGVETTATATVNATTTGPANFSVDVMVERNGGKSSGRGRSSAGDDEKKAVAATPVWKEVDFDNVINYRLEKSSDDHYVVQYSLVGSDTKVQCVINGNGTKMNAFKWDFKKGKHKTNSTVTGTDTNMLLILGLEPGDSKNYTCTPTMDMAGGSRNGTSYKHYVLAVEKAIYEIRGSAVYKARGGGGCTHYITILVQKQLPSSMLTELCPEGSSRYACNIIVEKPKCAEDEKTMEIKYLVTLNDKANYLTRIRTSKKSRIALRYQKLLARISNVLTSNLNKTLTIPITSKLSLIDTYFEPDYSRMSMKKFVSCAPGFGIREVFCAACPPHHYSPDKSIECLKCAKGFHQPIAGSEKCVKCRNIFSSGCYMKEVSPIVYYVTGLICLSVCSILVISCAFCCREENEKSIRIIPRKIRKKFKKTKKYSLLSSSQTEDTPDNSSVISKSYGKFKNLLKFKKKSKSKIMDSKITFNNVHEQYGQRIQNNNITEENSTTN</sequence>
<dbReference type="PROSITE" id="PS50835">
    <property type="entry name" value="IG_LIKE"/>
    <property type="match status" value="1"/>
</dbReference>
<dbReference type="InterPro" id="IPR036179">
    <property type="entry name" value="Ig-like_dom_sf"/>
</dbReference>
<dbReference type="InterPro" id="IPR007110">
    <property type="entry name" value="Ig-like_dom"/>
</dbReference>
<evidence type="ECO:0000313" key="6">
    <source>
        <dbReference type="Proteomes" id="UP000475862"/>
    </source>
</evidence>
<gene>
    <name evidence="5" type="ORF">AGLY_005222</name>
</gene>
<keyword evidence="2" id="KW-0812">Transmembrane</keyword>
<keyword evidence="2" id="KW-1133">Transmembrane helix</keyword>
<evidence type="ECO:0000259" key="4">
    <source>
        <dbReference type="PROSITE" id="PS50835"/>
    </source>
</evidence>
<dbReference type="Proteomes" id="UP000475862">
    <property type="component" value="Unassembled WGS sequence"/>
</dbReference>
<dbReference type="EMBL" id="VYZN01000014">
    <property type="protein sequence ID" value="KAE9539970.1"/>
    <property type="molecule type" value="Genomic_DNA"/>
</dbReference>
<feature type="transmembrane region" description="Helical" evidence="2">
    <location>
        <begin position="604"/>
        <end position="628"/>
    </location>
</feature>
<evidence type="ECO:0000256" key="1">
    <source>
        <dbReference type="SAM" id="MobiDB-lite"/>
    </source>
</evidence>
<organism evidence="5 6">
    <name type="scientific">Aphis glycines</name>
    <name type="common">Soybean aphid</name>
    <dbReference type="NCBI Taxonomy" id="307491"/>
    <lineage>
        <taxon>Eukaryota</taxon>
        <taxon>Metazoa</taxon>
        <taxon>Ecdysozoa</taxon>
        <taxon>Arthropoda</taxon>
        <taxon>Hexapoda</taxon>
        <taxon>Insecta</taxon>
        <taxon>Pterygota</taxon>
        <taxon>Neoptera</taxon>
        <taxon>Paraneoptera</taxon>
        <taxon>Hemiptera</taxon>
        <taxon>Sternorrhyncha</taxon>
        <taxon>Aphidomorpha</taxon>
        <taxon>Aphidoidea</taxon>
        <taxon>Aphididae</taxon>
        <taxon>Aphidini</taxon>
        <taxon>Aphis</taxon>
        <taxon>Aphis</taxon>
    </lineage>
</organism>
<comment type="caution">
    <text evidence="5">The sequence shown here is derived from an EMBL/GenBank/DDBJ whole genome shotgun (WGS) entry which is preliminary data.</text>
</comment>